<evidence type="ECO:0000256" key="9">
    <source>
        <dbReference type="ARBA" id="ARBA00023277"/>
    </source>
</evidence>
<dbReference type="Proteomes" id="UP000823619">
    <property type="component" value="Unassembled WGS sequence"/>
</dbReference>
<evidence type="ECO:0000256" key="3">
    <source>
        <dbReference type="ARBA" id="ARBA00005684"/>
    </source>
</evidence>
<evidence type="ECO:0000313" key="13">
    <source>
        <dbReference type="Proteomes" id="UP000823619"/>
    </source>
</evidence>
<dbReference type="EC" id="2.4.1.25" evidence="4"/>
<protein>
    <recommendedName>
        <fullName evidence="5">4-alpha-glucanotransferase</fullName>
        <ecNumber evidence="4">2.4.1.25</ecNumber>
    </recommendedName>
    <alternativeName>
        <fullName evidence="10">Amylomaltase</fullName>
    </alternativeName>
    <alternativeName>
        <fullName evidence="11">Disproportionating enzyme</fullName>
    </alternativeName>
</protein>
<comment type="similarity">
    <text evidence="3">Belongs to the disproportionating enzyme family.</text>
</comment>
<organism evidence="12 13">
    <name type="scientific">Candidatus Cryptobacteroides merdavium</name>
    <dbReference type="NCBI Taxonomy" id="2840769"/>
    <lineage>
        <taxon>Bacteria</taxon>
        <taxon>Pseudomonadati</taxon>
        <taxon>Bacteroidota</taxon>
        <taxon>Bacteroidia</taxon>
        <taxon>Bacteroidales</taxon>
        <taxon>Candidatus Cryptobacteroides</taxon>
    </lineage>
</organism>
<dbReference type="Gene3D" id="3.20.20.80">
    <property type="entry name" value="Glycosidases"/>
    <property type="match status" value="2"/>
</dbReference>
<dbReference type="GO" id="GO:0005737">
    <property type="term" value="C:cytoplasm"/>
    <property type="evidence" value="ECO:0007669"/>
    <property type="project" value="UniProtKB-SubCell"/>
</dbReference>
<dbReference type="InterPro" id="IPR003385">
    <property type="entry name" value="Glyco_hydro_77"/>
</dbReference>
<evidence type="ECO:0000256" key="4">
    <source>
        <dbReference type="ARBA" id="ARBA00012560"/>
    </source>
</evidence>
<comment type="subcellular location">
    <subcellularLocation>
        <location evidence="2">Cytoplasm</location>
    </subcellularLocation>
</comment>
<comment type="catalytic activity">
    <reaction evidence="1">
        <text>Transfers a segment of a (1-&gt;4)-alpha-D-glucan to a new position in an acceptor, which may be glucose or a (1-&gt;4)-alpha-D-glucan.</text>
        <dbReference type="EC" id="2.4.1.25"/>
    </reaction>
</comment>
<dbReference type="EMBL" id="JADIMO010000054">
    <property type="protein sequence ID" value="MBO8444972.1"/>
    <property type="molecule type" value="Genomic_DNA"/>
</dbReference>
<evidence type="ECO:0000256" key="11">
    <source>
        <dbReference type="ARBA" id="ARBA00031501"/>
    </source>
</evidence>
<dbReference type="InterPro" id="IPR013784">
    <property type="entry name" value="Carb-bd-like_fold"/>
</dbReference>
<accession>A0A9D9EBR1</accession>
<evidence type="ECO:0000256" key="5">
    <source>
        <dbReference type="ARBA" id="ARBA00020295"/>
    </source>
</evidence>
<evidence type="ECO:0000256" key="10">
    <source>
        <dbReference type="ARBA" id="ARBA00031423"/>
    </source>
</evidence>
<dbReference type="GO" id="GO:0004134">
    <property type="term" value="F:4-alpha-glucanotransferase activity"/>
    <property type="evidence" value="ECO:0007669"/>
    <property type="project" value="UniProtKB-EC"/>
</dbReference>
<dbReference type="SUPFAM" id="SSF51445">
    <property type="entry name" value="(Trans)glycosidases"/>
    <property type="match status" value="1"/>
</dbReference>
<dbReference type="GO" id="GO:0030246">
    <property type="term" value="F:carbohydrate binding"/>
    <property type="evidence" value="ECO:0007669"/>
    <property type="project" value="InterPro"/>
</dbReference>
<keyword evidence="9" id="KW-0119">Carbohydrate metabolism</keyword>
<sequence length="775" mass="89202">MKLITRIEYRTSWGQELFMRSGDRLFRMEYTPGDIWVGTVDRLKAGQTFEYRYELHQGGVCIRTEWNSHRFIVPASGPVASSVQDFWSDVPAGLPLHSAPFRNGVFKAEPGRAWRAAGTAVPVFSLRSEKSFGVGEFNDLKALVDWAALTGQKVLQLLPVNDTTMKGTWEDSYPYNANSSFALHPQFIHLPAAGVEEDEEYVSLRNELNALPEVDYERVNNEKRRLLGKAFARTGRRVTATKAYRKFVEENASWLLPYAAFCTLRDEYGTADFTRWKATKDKAAVKAGAASDADWSAYDRASVEKYMAEHKKEIDFHCFVQYHLHCQLVEARDYAHSKGIIFKGDLPIGVSRTSADAWVNRRLFHLDSQAGAPPDAFSTEGQNWGFPTYNWEEMSKDGYSWWKDRLAKMSQYFDAFRIDHILGFFRIWEIPVSAVHGLLGHFNPAMPYSSEELARLGFDMSSGRYSEPYIDDSLIDGVFGDLADKVRSRCMKDGRLRPEYSTQRKVLEKFPVKDGEQAALREGLMHIIDNVLFVEDPRRKGMWHPRIAAQYTYSYSLLDEYRRRAFDRLYDDFFYRRHNAFWKESAMRKLPSLLSATGMLACGEDLGMIPDCVPDVMNEYQILSLEIQRMPKNPQETFADPAHYPYRSVCTTSTHDMNPIRAWWEEDRSVTARFWHEVLGGQGDAPWFCEPWICRRIVEMHLASPSMLTVLPLQDWLATDGSLRLEDPSKERINIPAIPRHYWRYRMHLTLESLLGQTGFNSALRDMILSSGRAD</sequence>
<dbReference type="Pfam" id="PF02446">
    <property type="entry name" value="Glyco_hydro_77"/>
    <property type="match status" value="1"/>
</dbReference>
<evidence type="ECO:0000256" key="2">
    <source>
        <dbReference type="ARBA" id="ARBA00004496"/>
    </source>
</evidence>
<proteinExistence type="inferred from homology"/>
<reference evidence="12" key="2">
    <citation type="journal article" date="2021" name="PeerJ">
        <title>Extensive microbial diversity within the chicken gut microbiome revealed by metagenomics and culture.</title>
        <authorList>
            <person name="Gilroy R."/>
            <person name="Ravi A."/>
            <person name="Getino M."/>
            <person name="Pursley I."/>
            <person name="Horton D.L."/>
            <person name="Alikhan N.F."/>
            <person name="Baker D."/>
            <person name="Gharbi K."/>
            <person name="Hall N."/>
            <person name="Watson M."/>
            <person name="Adriaenssens E.M."/>
            <person name="Foster-Nyarko E."/>
            <person name="Jarju S."/>
            <person name="Secka A."/>
            <person name="Antonio M."/>
            <person name="Oren A."/>
            <person name="Chaudhuri R.R."/>
            <person name="La Ragione R."/>
            <person name="Hildebrand F."/>
            <person name="Pallen M.J."/>
        </authorList>
    </citation>
    <scope>NUCLEOTIDE SEQUENCE</scope>
    <source>
        <strain evidence="12">D5-748</strain>
    </source>
</reference>
<evidence type="ECO:0000256" key="6">
    <source>
        <dbReference type="ARBA" id="ARBA00022490"/>
    </source>
</evidence>
<comment type="caution">
    <text evidence="12">The sequence shown here is derived from an EMBL/GenBank/DDBJ whole genome shotgun (WGS) entry which is preliminary data.</text>
</comment>
<evidence type="ECO:0000256" key="7">
    <source>
        <dbReference type="ARBA" id="ARBA00022676"/>
    </source>
</evidence>
<dbReference type="PANTHER" id="PTHR32518">
    <property type="match status" value="1"/>
</dbReference>
<name>A0A9D9EBR1_9BACT</name>
<dbReference type="GO" id="GO:0005975">
    <property type="term" value="P:carbohydrate metabolic process"/>
    <property type="evidence" value="ECO:0007669"/>
    <property type="project" value="InterPro"/>
</dbReference>
<reference evidence="12" key="1">
    <citation type="submission" date="2020-10" db="EMBL/GenBank/DDBJ databases">
        <authorList>
            <person name="Gilroy R."/>
        </authorList>
    </citation>
    <scope>NUCLEOTIDE SEQUENCE</scope>
    <source>
        <strain evidence="12">D5-748</strain>
    </source>
</reference>
<dbReference type="InterPro" id="IPR017853">
    <property type="entry name" value="GH"/>
</dbReference>
<evidence type="ECO:0000313" key="12">
    <source>
        <dbReference type="EMBL" id="MBO8444972.1"/>
    </source>
</evidence>
<dbReference type="AlphaFoldDB" id="A0A9D9EBR1"/>
<gene>
    <name evidence="12" type="ORF">IAC23_04670</name>
</gene>
<keyword evidence="7" id="KW-0328">Glycosyltransferase</keyword>
<dbReference type="PANTHER" id="PTHR32518:SF3">
    <property type="entry name" value="4-ALPHA-GLUCANOTRANSFERASE"/>
    <property type="match status" value="1"/>
</dbReference>
<evidence type="ECO:0000256" key="1">
    <source>
        <dbReference type="ARBA" id="ARBA00000439"/>
    </source>
</evidence>
<keyword evidence="6" id="KW-0963">Cytoplasm</keyword>
<keyword evidence="8" id="KW-0808">Transferase</keyword>
<dbReference type="SUPFAM" id="SSF49452">
    <property type="entry name" value="Starch-binding domain-like"/>
    <property type="match status" value="1"/>
</dbReference>
<evidence type="ECO:0000256" key="8">
    <source>
        <dbReference type="ARBA" id="ARBA00022679"/>
    </source>
</evidence>